<keyword evidence="9" id="KW-1185">Reference proteome</keyword>
<dbReference type="InterPro" id="IPR014284">
    <property type="entry name" value="RNA_pol_sigma-70_dom"/>
</dbReference>
<dbReference type="InterPro" id="IPR013249">
    <property type="entry name" value="RNA_pol_sigma70_r4_t2"/>
</dbReference>
<evidence type="ECO:0000313" key="9">
    <source>
        <dbReference type="Proteomes" id="UP000823485"/>
    </source>
</evidence>
<dbReference type="PANTHER" id="PTHR43133:SF8">
    <property type="entry name" value="RNA POLYMERASE SIGMA FACTOR HI_1459-RELATED"/>
    <property type="match status" value="1"/>
</dbReference>
<keyword evidence="2" id="KW-0805">Transcription regulation</keyword>
<evidence type="ECO:0000256" key="2">
    <source>
        <dbReference type="ARBA" id="ARBA00023015"/>
    </source>
</evidence>
<protein>
    <submittedName>
        <fullName evidence="8">RNA polymerase sigma-70 factor (ECF subfamily)</fullName>
    </submittedName>
</protein>
<keyword evidence="5" id="KW-0804">Transcription</keyword>
<proteinExistence type="inferred from homology"/>
<sequence length="172" mass="20405">MNSNKEIRLEDGRVETIESIYQVYRDPLYRFVYRYSGDQQLSIDIVQDIFEKLIKKQQYSPEKGRFKTYLFQIAYNTMITKLKRRQKLRTLLPFLASERPTAISIEEKMSVQKAVQRLPEEQRAVILLTYYHDLPQKEIATILEVPVGTVKSRIHHAIKKLKEELEVDGDER</sequence>
<comment type="similarity">
    <text evidence="1">Belongs to the sigma-70 factor family. ECF subfamily.</text>
</comment>
<evidence type="ECO:0000256" key="3">
    <source>
        <dbReference type="ARBA" id="ARBA00023082"/>
    </source>
</evidence>
<dbReference type="Proteomes" id="UP000823485">
    <property type="component" value="Unassembled WGS sequence"/>
</dbReference>
<dbReference type="PANTHER" id="PTHR43133">
    <property type="entry name" value="RNA POLYMERASE ECF-TYPE SIGMA FACTO"/>
    <property type="match status" value="1"/>
</dbReference>
<evidence type="ECO:0000259" key="7">
    <source>
        <dbReference type="Pfam" id="PF08281"/>
    </source>
</evidence>
<evidence type="ECO:0000256" key="4">
    <source>
        <dbReference type="ARBA" id="ARBA00023125"/>
    </source>
</evidence>
<organism evidence="8 9">
    <name type="scientific">Siminovitchia thermophila</name>
    <dbReference type="NCBI Taxonomy" id="1245522"/>
    <lineage>
        <taxon>Bacteria</taxon>
        <taxon>Bacillati</taxon>
        <taxon>Bacillota</taxon>
        <taxon>Bacilli</taxon>
        <taxon>Bacillales</taxon>
        <taxon>Bacillaceae</taxon>
        <taxon>Siminovitchia</taxon>
    </lineage>
</organism>
<dbReference type="InterPro" id="IPR036388">
    <property type="entry name" value="WH-like_DNA-bd_sf"/>
</dbReference>
<comment type="caution">
    <text evidence="8">The sequence shown here is derived from an EMBL/GenBank/DDBJ whole genome shotgun (WGS) entry which is preliminary data.</text>
</comment>
<evidence type="ECO:0000313" key="8">
    <source>
        <dbReference type="EMBL" id="MBM7713920.1"/>
    </source>
</evidence>
<dbReference type="NCBIfam" id="TIGR02937">
    <property type="entry name" value="sigma70-ECF"/>
    <property type="match status" value="1"/>
</dbReference>
<dbReference type="InterPro" id="IPR039425">
    <property type="entry name" value="RNA_pol_sigma-70-like"/>
</dbReference>
<dbReference type="Gene3D" id="1.10.1740.10">
    <property type="match status" value="1"/>
</dbReference>
<dbReference type="InterPro" id="IPR007627">
    <property type="entry name" value="RNA_pol_sigma70_r2"/>
</dbReference>
<evidence type="ECO:0000256" key="1">
    <source>
        <dbReference type="ARBA" id="ARBA00010641"/>
    </source>
</evidence>
<dbReference type="InterPro" id="IPR013325">
    <property type="entry name" value="RNA_pol_sigma_r2"/>
</dbReference>
<evidence type="ECO:0000256" key="5">
    <source>
        <dbReference type="ARBA" id="ARBA00023163"/>
    </source>
</evidence>
<evidence type="ECO:0000259" key="6">
    <source>
        <dbReference type="Pfam" id="PF04542"/>
    </source>
</evidence>
<keyword evidence="4" id="KW-0238">DNA-binding</keyword>
<dbReference type="Gene3D" id="1.10.10.10">
    <property type="entry name" value="Winged helix-like DNA-binding domain superfamily/Winged helix DNA-binding domain"/>
    <property type="match status" value="1"/>
</dbReference>
<reference evidence="8 9" key="1">
    <citation type="submission" date="2021-01" db="EMBL/GenBank/DDBJ databases">
        <title>Genomic Encyclopedia of Type Strains, Phase IV (KMG-IV): sequencing the most valuable type-strain genomes for metagenomic binning, comparative biology and taxonomic classification.</title>
        <authorList>
            <person name="Goeker M."/>
        </authorList>
    </citation>
    <scope>NUCLEOTIDE SEQUENCE [LARGE SCALE GENOMIC DNA]</scope>
    <source>
        <strain evidence="8 9">DSM 105453</strain>
    </source>
</reference>
<feature type="domain" description="RNA polymerase sigma-70 region 2" evidence="6">
    <location>
        <begin position="21"/>
        <end position="87"/>
    </location>
</feature>
<dbReference type="SUPFAM" id="SSF88659">
    <property type="entry name" value="Sigma3 and sigma4 domains of RNA polymerase sigma factors"/>
    <property type="match status" value="1"/>
</dbReference>
<dbReference type="EMBL" id="JAFBFH010000004">
    <property type="protein sequence ID" value="MBM7713920.1"/>
    <property type="molecule type" value="Genomic_DNA"/>
</dbReference>
<dbReference type="CDD" id="cd06171">
    <property type="entry name" value="Sigma70_r4"/>
    <property type="match status" value="1"/>
</dbReference>
<gene>
    <name evidence="8" type="ORF">JOC94_000890</name>
</gene>
<name>A0ABS2R2N2_9BACI</name>
<dbReference type="RefSeq" id="WP_077112837.1">
    <property type="nucleotide sequence ID" value="NZ_JAFBFH010000004.1"/>
</dbReference>
<dbReference type="Pfam" id="PF08281">
    <property type="entry name" value="Sigma70_r4_2"/>
    <property type="match status" value="1"/>
</dbReference>
<feature type="domain" description="RNA polymerase sigma factor 70 region 4 type 2" evidence="7">
    <location>
        <begin position="109"/>
        <end position="161"/>
    </location>
</feature>
<dbReference type="Pfam" id="PF04542">
    <property type="entry name" value="Sigma70_r2"/>
    <property type="match status" value="1"/>
</dbReference>
<keyword evidence="3" id="KW-0731">Sigma factor</keyword>
<accession>A0ABS2R2N2</accession>
<dbReference type="InterPro" id="IPR013324">
    <property type="entry name" value="RNA_pol_sigma_r3/r4-like"/>
</dbReference>
<dbReference type="SUPFAM" id="SSF88946">
    <property type="entry name" value="Sigma2 domain of RNA polymerase sigma factors"/>
    <property type="match status" value="1"/>
</dbReference>